<keyword evidence="9" id="KW-1185">Reference proteome</keyword>
<feature type="transmembrane region" description="Helical" evidence="6">
    <location>
        <begin position="148"/>
        <end position="180"/>
    </location>
</feature>
<evidence type="ECO:0000256" key="5">
    <source>
        <dbReference type="ARBA" id="ARBA00023136"/>
    </source>
</evidence>
<keyword evidence="4 6" id="KW-1133">Transmembrane helix</keyword>
<comment type="similarity">
    <text evidence="2">Belongs to the DsbD family.</text>
</comment>
<evidence type="ECO:0000313" key="9">
    <source>
        <dbReference type="Proteomes" id="UP000024001"/>
    </source>
</evidence>
<feature type="transmembrane region" description="Helical" evidence="6">
    <location>
        <begin position="12"/>
        <end position="36"/>
    </location>
</feature>
<dbReference type="PANTHER" id="PTHR31272:SF4">
    <property type="entry name" value="CYTOCHROME C-TYPE BIOGENESIS PROTEIN HI_1454-RELATED"/>
    <property type="match status" value="1"/>
</dbReference>
<dbReference type="PANTHER" id="PTHR31272">
    <property type="entry name" value="CYTOCHROME C-TYPE BIOGENESIS PROTEIN HI_1454-RELATED"/>
    <property type="match status" value="1"/>
</dbReference>
<feature type="transmembrane region" description="Helical" evidence="6">
    <location>
        <begin position="226"/>
        <end position="250"/>
    </location>
</feature>
<dbReference type="InterPro" id="IPR003834">
    <property type="entry name" value="Cyt_c_assmbl_TM_dom"/>
</dbReference>
<name>A0A031FV21_9MICO</name>
<dbReference type="RefSeq" id="WP_036310192.1">
    <property type="nucleotide sequence ID" value="NZ_CP031421.1"/>
</dbReference>
<evidence type="ECO:0000313" key="8">
    <source>
        <dbReference type="EMBL" id="EZP28127.1"/>
    </source>
</evidence>
<accession>A0A031FV21</accession>
<dbReference type="Proteomes" id="UP000024001">
    <property type="component" value="Unassembled WGS sequence"/>
</dbReference>
<dbReference type="Pfam" id="PF02683">
    <property type="entry name" value="DsbD_TM"/>
    <property type="match status" value="1"/>
</dbReference>
<keyword evidence="3 6" id="KW-0812">Transmembrane</keyword>
<gene>
    <name evidence="8" type="ORF">BW34_01104</name>
</gene>
<sequence>MNPGSIVMDGSLWIAIPIAALAGLVSFLSPCVLPLVPGYLGFLGGAVAPREPRTRSTDAAATGTATRVRAEAPPRGRLMLGVALFIAGFTVVFLAFGVFAGVLGRVYIEYQDLITRVLGAVVIALGLVFIGVFGFAQKIYRPQLKQNLGLVGAPLLGIAMGVGWAPCIGPTFAAILTMAYSQADPLRAGTLAVAYSLGLGIPFVLIALGAGWATRSVAFVRRHIRTVNIIGGVLLVALGVLMVTGVWTALMSAFQGVVAGVPTFL</sequence>
<dbReference type="EMBL" id="JFYO01000004">
    <property type="protein sequence ID" value="EZP28127.1"/>
    <property type="molecule type" value="Genomic_DNA"/>
</dbReference>
<evidence type="ECO:0000256" key="6">
    <source>
        <dbReference type="SAM" id="Phobius"/>
    </source>
</evidence>
<dbReference type="eggNOG" id="COG0785">
    <property type="taxonomic scope" value="Bacteria"/>
</dbReference>
<evidence type="ECO:0000259" key="7">
    <source>
        <dbReference type="Pfam" id="PF02683"/>
    </source>
</evidence>
<dbReference type="AlphaFoldDB" id="A0A031FV21"/>
<feature type="transmembrane region" description="Helical" evidence="6">
    <location>
        <begin position="192"/>
        <end position="214"/>
    </location>
</feature>
<dbReference type="PATRIC" id="fig|273677.3.peg.1085"/>
<comment type="caution">
    <text evidence="8">The sequence shown here is derived from an EMBL/GenBank/DDBJ whole genome shotgun (WGS) entry which is preliminary data.</text>
</comment>
<feature type="domain" description="Cytochrome C biogenesis protein transmembrane" evidence="7">
    <location>
        <begin position="13"/>
        <end position="244"/>
    </location>
</feature>
<keyword evidence="5 6" id="KW-0472">Membrane</keyword>
<evidence type="ECO:0000256" key="4">
    <source>
        <dbReference type="ARBA" id="ARBA00022989"/>
    </source>
</evidence>
<evidence type="ECO:0000256" key="2">
    <source>
        <dbReference type="ARBA" id="ARBA00006143"/>
    </source>
</evidence>
<dbReference type="GeneID" id="91430987"/>
<feature type="transmembrane region" description="Helical" evidence="6">
    <location>
        <begin position="78"/>
        <end position="107"/>
    </location>
</feature>
<dbReference type="OrthoDB" id="9803065at2"/>
<reference evidence="8 9" key="1">
    <citation type="submission" date="2014-03" db="EMBL/GenBank/DDBJ databases">
        <title>Draft Genome Sequences of 13 Willow Endophytes.</title>
        <authorList>
            <person name="Gan H.Y."/>
            <person name="Gan H.M."/>
            <person name="Savka M.A."/>
            <person name="Hudson A.O."/>
        </authorList>
    </citation>
    <scope>NUCLEOTIDE SEQUENCE [LARGE SCALE GENOMIC DNA]</scope>
    <source>
        <strain evidence="8 9">RIT293</strain>
    </source>
</reference>
<dbReference type="InterPro" id="IPR051790">
    <property type="entry name" value="Cytochrome_c-biogenesis_DsbD"/>
</dbReference>
<dbReference type="GO" id="GO:0017004">
    <property type="term" value="P:cytochrome complex assembly"/>
    <property type="evidence" value="ECO:0007669"/>
    <property type="project" value="InterPro"/>
</dbReference>
<protein>
    <submittedName>
        <fullName evidence="8">Cytochrome c biogenesis protein</fullName>
    </submittedName>
</protein>
<dbReference type="GO" id="GO:0016020">
    <property type="term" value="C:membrane"/>
    <property type="evidence" value="ECO:0007669"/>
    <property type="project" value="UniProtKB-SubCell"/>
</dbReference>
<organism evidence="8 9">
    <name type="scientific">Microbacterium oleivorans</name>
    <dbReference type="NCBI Taxonomy" id="273677"/>
    <lineage>
        <taxon>Bacteria</taxon>
        <taxon>Bacillati</taxon>
        <taxon>Actinomycetota</taxon>
        <taxon>Actinomycetes</taxon>
        <taxon>Micrococcales</taxon>
        <taxon>Microbacteriaceae</taxon>
        <taxon>Microbacterium</taxon>
    </lineage>
</organism>
<evidence type="ECO:0000256" key="3">
    <source>
        <dbReference type="ARBA" id="ARBA00022692"/>
    </source>
</evidence>
<feature type="transmembrane region" description="Helical" evidence="6">
    <location>
        <begin position="113"/>
        <end position="136"/>
    </location>
</feature>
<evidence type="ECO:0000256" key="1">
    <source>
        <dbReference type="ARBA" id="ARBA00004141"/>
    </source>
</evidence>
<dbReference type="KEGG" id="moo:BWL13_00577"/>
<comment type="subcellular location">
    <subcellularLocation>
        <location evidence="1">Membrane</location>
        <topology evidence="1">Multi-pass membrane protein</topology>
    </subcellularLocation>
</comment>
<proteinExistence type="inferred from homology"/>